<feature type="domain" description="WSC" evidence="8">
    <location>
        <begin position="262"/>
        <end position="356"/>
    </location>
</feature>
<accession>A0A409VZM4</accession>
<dbReference type="Proteomes" id="UP000284706">
    <property type="component" value="Unassembled WGS sequence"/>
</dbReference>
<dbReference type="OrthoDB" id="5985073at2759"/>
<evidence type="ECO:0000256" key="1">
    <source>
        <dbReference type="ARBA" id="ARBA00004167"/>
    </source>
</evidence>
<evidence type="ECO:0000313" key="9">
    <source>
        <dbReference type="EMBL" id="PPQ71708.1"/>
    </source>
</evidence>
<feature type="chain" id="PRO_5019262835" description="WSC domain-containing protein" evidence="7">
    <location>
        <begin position="20"/>
        <end position="528"/>
    </location>
</feature>
<keyword evidence="5" id="KW-0472">Membrane</keyword>
<dbReference type="AlphaFoldDB" id="A0A409VZM4"/>
<evidence type="ECO:0000256" key="4">
    <source>
        <dbReference type="ARBA" id="ARBA00022989"/>
    </source>
</evidence>
<comment type="caution">
    <text evidence="9">The sequence shown here is derived from an EMBL/GenBank/DDBJ whole genome shotgun (WGS) entry which is preliminary data.</text>
</comment>
<keyword evidence="6" id="KW-0325">Glycoprotein</keyword>
<sequence>MSFIVNWVLSILLIRVTTASPALTARQTASNLPDNWVPAGCFSDSTSSRTLRVASFTDVNNMTIEWCLSFCTPAGYNFAGVEFARLSIKVCDNIIESPGQSIDGTSCDMSCTGDSDEICGGSNAISVFHNALGTPNLPQGWDNVGCYSDSPDARTLRTAAFTDVTNMTIESCLAFCTPAGYNFAGVEFSRVLYNFNAALFSANNNVDCDNDIEAPGSAINSTNCNMPCAGNSAEFCGGSGAINIFKNIALPPPPSIKQTVGTFEYKGCFEDGVDGAPRSLQHEITIAGGATAETCTAACQAAGFPLAGLEFGKECWCDSYFLFPTVSPDSECSSICDADNSELCGAGNRLAVYQDTNAVLDSQQCLNGTQLRNNVLFNLHTIAADGTNGISFILGAFETTAVIGDPRDFFFLEIDPSLVNAAHIFDISGGVLIPTNEGTDGIPLPIQPAPGGAQEFVSHSNIPEFNGYCAKPNPISPGLFLGPPVLSVSGEIHWALCPSSSTPVVSPQPSQDNCTKIFVTLTPPVINF</sequence>
<organism evidence="9 10">
    <name type="scientific">Gymnopilus dilepis</name>
    <dbReference type="NCBI Taxonomy" id="231916"/>
    <lineage>
        <taxon>Eukaryota</taxon>
        <taxon>Fungi</taxon>
        <taxon>Dikarya</taxon>
        <taxon>Basidiomycota</taxon>
        <taxon>Agaricomycotina</taxon>
        <taxon>Agaricomycetes</taxon>
        <taxon>Agaricomycetidae</taxon>
        <taxon>Agaricales</taxon>
        <taxon>Agaricineae</taxon>
        <taxon>Hymenogastraceae</taxon>
        <taxon>Gymnopilus</taxon>
    </lineage>
</organism>
<keyword evidence="4" id="KW-1133">Transmembrane helix</keyword>
<evidence type="ECO:0000259" key="8">
    <source>
        <dbReference type="PROSITE" id="PS51212"/>
    </source>
</evidence>
<reference evidence="9 10" key="1">
    <citation type="journal article" date="2018" name="Evol. Lett.">
        <title>Horizontal gene cluster transfer increased hallucinogenic mushroom diversity.</title>
        <authorList>
            <person name="Reynolds H.T."/>
            <person name="Vijayakumar V."/>
            <person name="Gluck-Thaler E."/>
            <person name="Korotkin H.B."/>
            <person name="Matheny P.B."/>
            <person name="Slot J.C."/>
        </authorList>
    </citation>
    <scope>NUCLEOTIDE SEQUENCE [LARGE SCALE GENOMIC DNA]</scope>
    <source>
        <strain evidence="9 10">SRW20</strain>
    </source>
</reference>
<dbReference type="InterPro" id="IPR002889">
    <property type="entry name" value="WSC_carb-bd"/>
</dbReference>
<dbReference type="Pfam" id="PF01822">
    <property type="entry name" value="WSC"/>
    <property type="match status" value="3"/>
</dbReference>
<dbReference type="PROSITE" id="PS51212">
    <property type="entry name" value="WSC"/>
    <property type="match status" value="3"/>
</dbReference>
<feature type="domain" description="WSC" evidence="8">
    <location>
        <begin position="35"/>
        <end position="131"/>
    </location>
</feature>
<feature type="domain" description="WSC" evidence="8">
    <location>
        <begin position="140"/>
        <end position="248"/>
    </location>
</feature>
<evidence type="ECO:0000313" key="10">
    <source>
        <dbReference type="Proteomes" id="UP000284706"/>
    </source>
</evidence>
<dbReference type="EMBL" id="NHYE01005491">
    <property type="protein sequence ID" value="PPQ71708.1"/>
    <property type="molecule type" value="Genomic_DNA"/>
</dbReference>
<gene>
    <name evidence="9" type="ORF">CVT26_007625</name>
</gene>
<dbReference type="PANTHER" id="PTHR24269:SF16">
    <property type="entry name" value="PROTEIN SLG1"/>
    <property type="match status" value="1"/>
</dbReference>
<evidence type="ECO:0000256" key="6">
    <source>
        <dbReference type="ARBA" id="ARBA00023180"/>
    </source>
</evidence>
<evidence type="ECO:0000256" key="5">
    <source>
        <dbReference type="ARBA" id="ARBA00023136"/>
    </source>
</evidence>
<dbReference type="GO" id="GO:0005886">
    <property type="term" value="C:plasma membrane"/>
    <property type="evidence" value="ECO:0007669"/>
    <property type="project" value="TreeGrafter"/>
</dbReference>
<dbReference type="InterPro" id="IPR051836">
    <property type="entry name" value="Kremen_rcpt"/>
</dbReference>
<keyword evidence="10" id="KW-1185">Reference proteome</keyword>
<evidence type="ECO:0000256" key="7">
    <source>
        <dbReference type="SAM" id="SignalP"/>
    </source>
</evidence>
<keyword evidence="2" id="KW-0812">Transmembrane</keyword>
<dbReference type="STRING" id="231916.A0A409VZM4"/>
<evidence type="ECO:0000256" key="2">
    <source>
        <dbReference type="ARBA" id="ARBA00022692"/>
    </source>
</evidence>
<dbReference type="SMART" id="SM00321">
    <property type="entry name" value="WSC"/>
    <property type="match status" value="3"/>
</dbReference>
<feature type="signal peptide" evidence="7">
    <location>
        <begin position="1"/>
        <end position="19"/>
    </location>
</feature>
<comment type="subcellular location">
    <subcellularLocation>
        <location evidence="1">Membrane</location>
        <topology evidence="1">Single-pass membrane protein</topology>
    </subcellularLocation>
</comment>
<evidence type="ECO:0000256" key="3">
    <source>
        <dbReference type="ARBA" id="ARBA00022729"/>
    </source>
</evidence>
<dbReference type="PANTHER" id="PTHR24269">
    <property type="entry name" value="KREMEN PROTEIN"/>
    <property type="match status" value="1"/>
</dbReference>
<proteinExistence type="predicted"/>
<keyword evidence="3 7" id="KW-0732">Signal</keyword>
<protein>
    <recommendedName>
        <fullName evidence="8">WSC domain-containing protein</fullName>
    </recommendedName>
</protein>
<name>A0A409VZM4_9AGAR</name>
<dbReference type="InParanoid" id="A0A409VZM4"/>